<dbReference type="GO" id="GO:0003824">
    <property type="term" value="F:catalytic activity"/>
    <property type="evidence" value="ECO:0007669"/>
    <property type="project" value="InterPro"/>
</dbReference>
<accession>A0A9E7MVU1</accession>
<dbReference type="SFLD" id="SFLDG01084">
    <property type="entry name" value="Uncharacterised_Radical_SAM_Su"/>
    <property type="match status" value="1"/>
</dbReference>
<evidence type="ECO:0000313" key="6">
    <source>
        <dbReference type="Proteomes" id="UP001055732"/>
    </source>
</evidence>
<dbReference type="CDD" id="cd01335">
    <property type="entry name" value="Radical_SAM"/>
    <property type="match status" value="1"/>
</dbReference>
<dbReference type="PANTHER" id="PTHR43432">
    <property type="entry name" value="SLR0285 PROTEIN"/>
    <property type="match status" value="1"/>
</dbReference>
<name>A0A9E7MVU1_THEAG</name>
<keyword evidence="6" id="KW-1185">Reference proteome</keyword>
<dbReference type="InterPro" id="IPR040086">
    <property type="entry name" value="MJ0683-like"/>
</dbReference>
<dbReference type="Pfam" id="PF04055">
    <property type="entry name" value="Radical_SAM"/>
    <property type="match status" value="1"/>
</dbReference>
<evidence type="ECO:0000256" key="3">
    <source>
        <dbReference type="ARBA" id="ARBA00023014"/>
    </source>
</evidence>
<gene>
    <name evidence="5" type="ORF">NF865_05365</name>
</gene>
<proteinExistence type="predicted"/>
<protein>
    <submittedName>
        <fullName evidence="5">Radical SAM protein</fullName>
    </submittedName>
</protein>
<dbReference type="SFLD" id="SFLDS00029">
    <property type="entry name" value="Radical_SAM"/>
    <property type="match status" value="1"/>
</dbReference>
<dbReference type="AlphaFoldDB" id="A0A9E7MVU1"/>
<dbReference type="SUPFAM" id="SSF102114">
    <property type="entry name" value="Radical SAM enzymes"/>
    <property type="match status" value="1"/>
</dbReference>
<dbReference type="KEGG" id="tagg:NF865_05365"/>
<keyword evidence="2" id="KW-0408">Iron</keyword>
<evidence type="ECO:0000256" key="1">
    <source>
        <dbReference type="ARBA" id="ARBA00022723"/>
    </source>
</evidence>
<keyword evidence="3" id="KW-0411">Iron-sulfur</keyword>
<evidence type="ECO:0000259" key="4">
    <source>
        <dbReference type="PROSITE" id="PS51918"/>
    </source>
</evidence>
<dbReference type="GO" id="GO:0046872">
    <property type="term" value="F:metal ion binding"/>
    <property type="evidence" value="ECO:0007669"/>
    <property type="project" value="UniProtKB-KW"/>
</dbReference>
<dbReference type="Proteomes" id="UP001055732">
    <property type="component" value="Chromosome"/>
</dbReference>
<dbReference type="EMBL" id="CP099582">
    <property type="protein sequence ID" value="USS39814.1"/>
    <property type="molecule type" value="Genomic_DNA"/>
</dbReference>
<organism evidence="5 6">
    <name type="scientific">Thermococcus aggregans</name>
    <dbReference type="NCBI Taxonomy" id="110163"/>
    <lineage>
        <taxon>Archaea</taxon>
        <taxon>Methanobacteriati</taxon>
        <taxon>Methanobacteriota</taxon>
        <taxon>Thermococci</taxon>
        <taxon>Thermococcales</taxon>
        <taxon>Thermococcaceae</taxon>
        <taxon>Thermococcus</taxon>
    </lineage>
</organism>
<dbReference type="PANTHER" id="PTHR43432:SF6">
    <property type="entry name" value="RADICAL SAM CORE DOMAIN-CONTAINING PROTEIN"/>
    <property type="match status" value="1"/>
</dbReference>
<dbReference type="InterPro" id="IPR058240">
    <property type="entry name" value="rSAM_sf"/>
</dbReference>
<dbReference type="GO" id="GO:0051536">
    <property type="term" value="F:iron-sulfur cluster binding"/>
    <property type="evidence" value="ECO:0007669"/>
    <property type="project" value="UniProtKB-KW"/>
</dbReference>
<feature type="domain" description="Radical SAM core" evidence="4">
    <location>
        <begin position="15"/>
        <end position="248"/>
    </location>
</feature>
<evidence type="ECO:0000256" key="2">
    <source>
        <dbReference type="ARBA" id="ARBA00023004"/>
    </source>
</evidence>
<keyword evidence="1" id="KW-0479">Metal-binding</keyword>
<sequence>MKVIKTKAKTIYTKSRIPGVDYGVNQYVGCQFACKYCYAKFICKWKPYGEWGTWVEVKINAPELARKRVYGEVVMSTISDPYQPIERELKLTRRTLEMMNKRNKISILTKSPLVVRDIDLFKLFNEIDVGLTINSFEGKEKQLIEPFTPSQKLRIDALKNLKERGVKNYAFVSPIIPGITDVEEIIRETKDIADYYFFEVLNLKVAGQKFRELLMENFPESYEIMVNDEKFWRFVKELIALIKRLNIRAEGVEVHRRGWELIEVK</sequence>
<evidence type="ECO:0000313" key="5">
    <source>
        <dbReference type="EMBL" id="USS39814.1"/>
    </source>
</evidence>
<dbReference type="PROSITE" id="PS51918">
    <property type="entry name" value="RADICAL_SAM"/>
    <property type="match status" value="1"/>
</dbReference>
<dbReference type="InterPro" id="IPR007197">
    <property type="entry name" value="rSAM"/>
</dbReference>
<dbReference type="RefSeq" id="WP_253303771.1">
    <property type="nucleotide sequence ID" value="NZ_CP099582.1"/>
</dbReference>
<reference evidence="5" key="2">
    <citation type="submission" date="2022-06" db="EMBL/GenBank/DDBJ databases">
        <authorList>
            <person name="Park Y.-J."/>
        </authorList>
    </citation>
    <scope>NUCLEOTIDE SEQUENCE</scope>
    <source>
        <strain evidence="5">TY</strain>
    </source>
</reference>
<dbReference type="Gene3D" id="3.80.30.30">
    <property type="match status" value="1"/>
</dbReference>
<reference evidence="5" key="1">
    <citation type="journal article" date="1998" name="Int. J. Syst. Bacteriol. 48 Pt">
        <title>Thermococcus guaymasensis sp. nov. and Thermococcus aggregans sp. nov., two novel thermophilic archaea isolated from the Guaymas Basin hydrothermal vent site.</title>
        <authorList>
            <person name="Canganella F."/>
            <person name="Jones W.J."/>
            <person name="Gambacorta A."/>
            <person name="Antranikian G."/>
        </authorList>
    </citation>
    <scope>NUCLEOTIDE SEQUENCE</scope>
    <source>
        <strain evidence="5">TY</strain>
    </source>
</reference>